<protein>
    <submittedName>
        <fullName evidence="2">Uncharacterized protein</fullName>
    </submittedName>
</protein>
<evidence type="ECO:0000313" key="3">
    <source>
        <dbReference type="Proteomes" id="UP001363622"/>
    </source>
</evidence>
<reference evidence="2 3" key="1">
    <citation type="submission" date="2024-04" db="EMBL/GenBank/DDBJ databases">
        <title>Phyllosticta paracitricarpa is synonymous to the EU quarantine fungus P. citricarpa based on phylogenomic analyses.</title>
        <authorList>
            <consortium name="Lawrence Berkeley National Laboratory"/>
            <person name="Van Ingen-Buijs V.A."/>
            <person name="Van Westerhoven A.C."/>
            <person name="Haridas S."/>
            <person name="Skiadas P."/>
            <person name="Martin F."/>
            <person name="Groenewald J.Z."/>
            <person name="Crous P.W."/>
            <person name="Seidl M.F."/>
        </authorList>
    </citation>
    <scope>NUCLEOTIDE SEQUENCE [LARGE SCALE GENOMIC DNA]</scope>
    <source>
        <strain evidence="2 3">CBS 123371</strain>
    </source>
</reference>
<evidence type="ECO:0000256" key="1">
    <source>
        <dbReference type="SAM" id="MobiDB-lite"/>
    </source>
</evidence>
<sequence>MTPREPPPMMAKHNERRPSIMAMSNEQQYQQSQKDHNQQNEMSIMPFDPRRRIPANPTPLQRPRQSLAQIANPLAIHVDKPVPSSNFNEPPNIVRICDLKHLQKPYRVTTLLCGYLGLPHTHQLMNILHSCEIFLRQFFAAEDRKWFPVEDERSAGPPARWVHRHIFHLFFPVNGWSGECIKFAIIRRRIGLHRLPVIADLRVDVMDESELLFGEDELPLIGQAIGIVQLMARTPYLFRNCTNIGPGATGEPTFDAEDIHRALCLLRFARKQMFKHMQRQVALPIHYAYPQTQPELTEGTGDDDNGDDNMGLDEDEAVAKSPSSQGSMVANTANRKKRSRTVAPVGRQQPRNFSYRGLNQDTRQAANVAAYVRESFVSRAEDEILWRAHQQTFERMLGPMTRSLQALQEQVNTLTRAHEASQAQNDTLQRSHQALHVESAALEERVGRLEKFSRGLIEEEKTMAAAEALVLLKTGRF</sequence>
<dbReference type="Proteomes" id="UP001363622">
    <property type="component" value="Unassembled WGS sequence"/>
</dbReference>
<organism evidence="2 3">
    <name type="scientific">Phyllosticta citriasiana</name>
    <dbReference type="NCBI Taxonomy" id="595635"/>
    <lineage>
        <taxon>Eukaryota</taxon>
        <taxon>Fungi</taxon>
        <taxon>Dikarya</taxon>
        <taxon>Ascomycota</taxon>
        <taxon>Pezizomycotina</taxon>
        <taxon>Dothideomycetes</taxon>
        <taxon>Dothideomycetes incertae sedis</taxon>
        <taxon>Botryosphaeriales</taxon>
        <taxon>Phyllostictaceae</taxon>
        <taxon>Phyllosticta</taxon>
    </lineage>
</organism>
<feature type="region of interest" description="Disordered" evidence="1">
    <location>
        <begin position="1"/>
        <end position="40"/>
    </location>
</feature>
<feature type="compositionally biased region" description="Polar residues" evidence="1">
    <location>
        <begin position="22"/>
        <end position="32"/>
    </location>
</feature>
<feature type="compositionally biased region" description="Polar residues" evidence="1">
    <location>
        <begin position="321"/>
        <end position="333"/>
    </location>
</feature>
<comment type="caution">
    <text evidence="2">The sequence shown here is derived from an EMBL/GenBank/DDBJ whole genome shotgun (WGS) entry which is preliminary data.</text>
</comment>
<gene>
    <name evidence="2" type="ORF">IWZ03DRAFT_415781</name>
</gene>
<name>A0ABR1KJW9_9PEZI</name>
<accession>A0ABR1KJW9</accession>
<dbReference type="EMBL" id="JBBPHU010000007">
    <property type="protein sequence ID" value="KAK7515775.1"/>
    <property type="molecule type" value="Genomic_DNA"/>
</dbReference>
<feature type="region of interest" description="Disordered" evidence="1">
    <location>
        <begin position="293"/>
        <end position="354"/>
    </location>
</feature>
<evidence type="ECO:0000313" key="2">
    <source>
        <dbReference type="EMBL" id="KAK7515775.1"/>
    </source>
</evidence>
<feature type="compositionally biased region" description="Acidic residues" evidence="1">
    <location>
        <begin position="300"/>
        <end position="316"/>
    </location>
</feature>
<proteinExistence type="predicted"/>
<keyword evidence="3" id="KW-1185">Reference proteome</keyword>